<feature type="binding site" evidence="11">
    <location>
        <position position="73"/>
    </location>
    <ligand>
        <name>substrate</name>
    </ligand>
</feature>
<comment type="cofactor">
    <cofactor evidence="11">
        <name>FMN</name>
        <dbReference type="ChEBI" id="CHEBI:58210"/>
    </cofactor>
    <text evidence="11">Binds 1 FMN per subunit.</text>
</comment>
<accession>A0A839QWW3</accession>
<dbReference type="HAMAP" id="MF_00225">
    <property type="entry name" value="DHO_dh_type2"/>
    <property type="match status" value="1"/>
</dbReference>
<feature type="binding site" evidence="11">
    <location>
        <begin position="118"/>
        <end position="122"/>
    </location>
    <ligand>
        <name>substrate</name>
    </ligand>
</feature>
<feature type="binding site" evidence="11">
    <location>
        <position position="93"/>
    </location>
    <ligand>
        <name>FMN</name>
        <dbReference type="ChEBI" id="CHEBI:58210"/>
    </ligand>
</feature>
<dbReference type="PANTHER" id="PTHR48109:SF4">
    <property type="entry name" value="DIHYDROOROTATE DEHYDROGENASE (QUINONE), MITOCHONDRIAL"/>
    <property type="match status" value="1"/>
</dbReference>
<comment type="caution">
    <text evidence="13">The sequence shown here is derived from an EMBL/GenBank/DDBJ whole genome shotgun (WGS) entry which is preliminary data.</text>
</comment>
<dbReference type="Proteomes" id="UP000568050">
    <property type="component" value="Unassembled WGS sequence"/>
</dbReference>
<evidence type="ECO:0000256" key="7">
    <source>
        <dbReference type="ARBA" id="ARBA00022975"/>
    </source>
</evidence>
<reference evidence="13 14" key="1">
    <citation type="submission" date="2020-08" db="EMBL/GenBank/DDBJ databases">
        <title>Sequencing the genomes of 1000 actinobacteria strains.</title>
        <authorList>
            <person name="Klenk H.-P."/>
        </authorList>
    </citation>
    <scope>NUCLEOTIDE SEQUENCE [LARGE SCALE GENOMIC DNA]</scope>
    <source>
        <strain evidence="13 14">DSM 23040</strain>
    </source>
</reference>
<dbReference type="InterPro" id="IPR005719">
    <property type="entry name" value="Dihydroorotate_DH_2"/>
</dbReference>
<gene>
    <name evidence="11" type="primary">pyrD</name>
    <name evidence="13" type="ORF">FHX50_000719</name>
</gene>
<feature type="binding site" evidence="11">
    <location>
        <position position="256"/>
    </location>
    <ligand>
        <name>FMN</name>
        <dbReference type="ChEBI" id="CHEBI:58210"/>
    </ligand>
</feature>
<keyword evidence="11" id="KW-1003">Cell membrane</keyword>
<evidence type="ECO:0000256" key="5">
    <source>
        <dbReference type="ARBA" id="ARBA00022630"/>
    </source>
</evidence>
<dbReference type="PANTHER" id="PTHR48109">
    <property type="entry name" value="DIHYDROOROTATE DEHYDROGENASE (QUINONE), MITOCHONDRIAL-RELATED"/>
    <property type="match status" value="1"/>
</dbReference>
<evidence type="ECO:0000313" key="13">
    <source>
        <dbReference type="EMBL" id="MBB3022471.1"/>
    </source>
</evidence>
<evidence type="ECO:0000256" key="4">
    <source>
        <dbReference type="ARBA" id="ARBA00005359"/>
    </source>
</evidence>
<sequence>MSIYPLVFSQVLSRFDPERVHHLTISALGLAHRLPGGPAVLRRLFSARGAEKSRTVAGIDFPGAFGLAAGFDKNAQVPLALLDLGFTHVEIGTVTARPQDGNDTPRLFRLVKDRAVINRMGFNNEGAVAVADRLRRIRSTDAGRRAVIGVNIGKNKTTALEDAAADYAMSARLLSPYASYLTINVSSPNTPNLRALQAVDELRPILSSVREHTENTAVNGRRVPLFVKIAPDLHDDDVVAVARLALELGLDGIIATNTTIERPDALAEPRSRIEQIGAGGLSGPILRTRSLEVLDLLVANRTGVGADGAQRSLALISAGGVRTAEDVIERLERGADLVQGFTSMIYEGPSWPGRIAAEVARRRE</sequence>
<keyword evidence="7 11" id="KW-0665">Pyrimidine biosynthesis</keyword>
<dbReference type="InterPro" id="IPR005720">
    <property type="entry name" value="Dihydroorotate_DH_cat"/>
</dbReference>
<keyword evidence="14" id="KW-1185">Reference proteome</keyword>
<proteinExistence type="inferred from homology"/>
<feature type="active site" description="Nucleophile" evidence="11">
    <location>
        <position position="187"/>
    </location>
</feature>
<dbReference type="InterPro" id="IPR050074">
    <property type="entry name" value="DHO_dehydrogenase"/>
</dbReference>
<feature type="domain" description="Dihydroorotate dehydrogenase catalytic" evidence="12">
    <location>
        <begin position="55"/>
        <end position="360"/>
    </location>
</feature>
<comment type="similarity">
    <text evidence="4 11">Belongs to the dihydroorotate dehydrogenase family. Type 2 subfamily.</text>
</comment>
<organism evidence="13 14">
    <name type="scientific">Helcobacillus massiliensis</name>
    <dbReference type="NCBI Taxonomy" id="521392"/>
    <lineage>
        <taxon>Bacteria</taxon>
        <taxon>Bacillati</taxon>
        <taxon>Actinomycetota</taxon>
        <taxon>Actinomycetes</taxon>
        <taxon>Micrococcales</taxon>
        <taxon>Dermabacteraceae</taxon>
        <taxon>Helcobacillus</taxon>
    </lineage>
</organism>
<feature type="binding site" evidence="11">
    <location>
        <position position="184"/>
    </location>
    <ligand>
        <name>substrate</name>
    </ligand>
</feature>
<keyword evidence="6 11" id="KW-0288">FMN</keyword>
<dbReference type="CDD" id="cd04738">
    <property type="entry name" value="DHOD_2_like"/>
    <property type="match status" value="1"/>
</dbReference>
<name>A0A839QWW3_9MICO</name>
<comment type="subunit">
    <text evidence="11">Monomer.</text>
</comment>
<dbReference type="InterPro" id="IPR013785">
    <property type="entry name" value="Aldolase_TIM"/>
</dbReference>
<dbReference type="Pfam" id="PF01180">
    <property type="entry name" value="DHO_dh"/>
    <property type="match status" value="1"/>
</dbReference>
<feature type="binding site" evidence="11">
    <location>
        <position position="320"/>
    </location>
    <ligand>
        <name>FMN</name>
        <dbReference type="ChEBI" id="CHEBI:58210"/>
    </ligand>
</feature>
<dbReference type="NCBIfam" id="NF003652">
    <property type="entry name" value="PRK05286.2-5"/>
    <property type="match status" value="1"/>
</dbReference>
<feature type="binding site" evidence="11">
    <location>
        <position position="283"/>
    </location>
    <ligand>
        <name>FMN</name>
        <dbReference type="ChEBI" id="CHEBI:58210"/>
    </ligand>
</feature>
<protein>
    <recommendedName>
        <fullName evidence="11">Dihydroorotate dehydrogenase (quinone)</fullName>
        <ecNumber evidence="11">1.3.5.2</ecNumber>
    </recommendedName>
    <alternativeName>
        <fullName evidence="11">DHOdehase</fullName>
        <shortName evidence="11">DHOD</shortName>
        <shortName evidence="11">DHODase</shortName>
    </alternativeName>
    <alternativeName>
        <fullName evidence="11">Dihydroorotate oxidase</fullName>
    </alternativeName>
</protein>
<feature type="binding site" evidence="11">
    <location>
        <position position="151"/>
    </location>
    <ligand>
        <name>FMN</name>
        <dbReference type="ChEBI" id="CHEBI:58210"/>
    </ligand>
</feature>
<dbReference type="NCBIfam" id="NF003648">
    <property type="entry name" value="PRK05286.2-1"/>
    <property type="match status" value="1"/>
</dbReference>
<dbReference type="Gene3D" id="3.20.20.70">
    <property type="entry name" value="Aldolase class I"/>
    <property type="match status" value="1"/>
</dbReference>
<dbReference type="GO" id="GO:0005886">
    <property type="term" value="C:plasma membrane"/>
    <property type="evidence" value="ECO:0007669"/>
    <property type="project" value="UniProtKB-SubCell"/>
</dbReference>
<dbReference type="GO" id="GO:0106430">
    <property type="term" value="F:dihydroorotate dehydrogenase (quinone) activity"/>
    <property type="evidence" value="ECO:0007669"/>
    <property type="project" value="UniProtKB-EC"/>
</dbReference>
<dbReference type="PROSITE" id="PS00912">
    <property type="entry name" value="DHODEHASE_2"/>
    <property type="match status" value="1"/>
</dbReference>
<dbReference type="RefSeq" id="WP_183374549.1">
    <property type="nucleotide sequence ID" value="NZ_CBCSFZ010000031.1"/>
</dbReference>
<dbReference type="EMBL" id="JACHWP010000001">
    <property type="protein sequence ID" value="MBB3022471.1"/>
    <property type="molecule type" value="Genomic_DNA"/>
</dbReference>
<comment type="function">
    <text evidence="1 11">Catalyzes the conversion of dihydroorotate to orotate with quinone as electron acceptor.</text>
</comment>
<evidence type="ECO:0000256" key="9">
    <source>
        <dbReference type="ARBA" id="ARBA00023136"/>
    </source>
</evidence>
<feature type="binding site" evidence="11">
    <location>
        <begin position="69"/>
        <end position="73"/>
    </location>
    <ligand>
        <name>FMN</name>
        <dbReference type="ChEBI" id="CHEBI:58210"/>
    </ligand>
</feature>
<feature type="binding site" evidence="11">
    <location>
        <position position="189"/>
    </location>
    <ligand>
        <name>substrate</name>
    </ligand>
</feature>
<evidence type="ECO:0000256" key="10">
    <source>
        <dbReference type="ARBA" id="ARBA00048639"/>
    </source>
</evidence>
<keyword evidence="8 11" id="KW-0560">Oxidoreductase</keyword>
<evidence type="ECO:0000256" key="2">
    <source>
        <dbReference type="ARBA" id="ARBA00004370"/>
    </source>
</evidence>
<evidence type="ECO:0000256" key="1">
    <source>
        <dbReference type="ARBA" id="ARBA00003125"/>
    </source>
</evidence>
<evidence type="ECO:0000256" key="6">
    <source>
        <dbReference type="ARBA" id="ARBA00022643"/>
    </source>
</evidence>
<comment type="pathway">
    <text evidence="3 11">Pyrimidine metabolism; UMP biosynthesis via de novo pathway; orotate from (S)-dihydroorotate (quinone route): step 1/1.</text>
</comment>
<keyword evidence="9 11" id="KW-0472">Membrane</keyword>
<feature type="binding site" evidence="11">
    <location>
        <position position="228"/>
    </location>
    <ligand>
        <name>FMN</name>
        <dbReference type="ChEBI" id="CHEBI:58210"/>
    </ligand>
</feature>
<evidence type="ECO:0000313" key="14">
    <source>
        <dbReference type="Proteomes" id="UP000568050"/>
    </source>
</evidence>
<dbReference type="AlphaFoldDB" id="A0A839QWW3"/>
<feature type="binding site" evidence="11">
    <location>
        <position position="184"/>
    </location>
    <ligand>
        <name>FMN</name>
        <dbReference type="ChEBI" id="CHEBI:58210"/>
    </ligand>
</feature>
<dbReference type="InterPro" id="IPR001295">
    <property type="entry name" value="Dihydroorotate_DH_CS"/>
</dbReference>
<evidence type="ECO:0000256" key="3">
    <source>
        <dbReference type="ARBA" id="ARBA00005161"/>
    </source>
</evidence>
<dbReference type="GO" id="GO:0006207">
    <property type="term" value="P:'de novo' pyrimidine nucleobase biosynthetic process"/>
    <property type="evidence" value="ECO:0007669"/>
    <property type="project" value="UniProtKB-UniRule"/>
</dbReference>
<keyword evidence="5 11" id="KW-0285">Flavoprotein</keyword>
<feature type="binding site" evidence="11">
    <location>
        <begin position="341"/>
        <end position="342"/>
    </location>
    <ligand>
        <name>FMN</name>
        <dbReference type="ChEBI" id="CHEBI:58210"/>
    </ligand>
</feature>
<comment type="catalytic activity">
    <reaction evidence="10 11">
        <text>(S)-dihydroorotate + a quinone = orotate + a quinol</text>
        <dbReference type="Rhea" id="RHEA:30187"/>
        <dbReference type="ChEBI" id="CHEBI:24646"/>
        <dbReference type="ChEBI" id="CHEBI:30839"/>
        <dbReference type="ChEBI" id="CHEBI:30864"/>
        <dbReference type="ChEBI" id="CHEBI:132124"/>
        <dbReference type="EC" id="1.3.5.2"/>
    </reaction>
</comment>
<dbReference type="EC" id="1.3.5.2" evidence="11"/>
<dbReference type="UniPathway" id="UPA00070">
    <property type="reaction ID" value="UER00946"/>
</dbReference>
<dbReference type="GO" id="GO:0044205">
    <property type="term" value="P:'de novo' UMP biosynthetic process"/>
    <property type="evidence" value="ECO:0007669"/>
    <property type="project" value="UniProtKB-UniRule"/>
</dbReference>
<dbReference type="NCBIfam" id="TIGR01036">
    <property type="entry name" value="pyrD_sub2"/>
    <property type="match status" value="1"/>
</dbReference>
<dbReference type="SUPFAM" id="SSF51395">
    <property type="entry name" value="FMN-linked oxidoreductases"/>
    <property type="match status" value="1"/>
</dbReference>
<evidence type="ECO:0000259" key="12">
    <source>
        <dbReference type="Pfam" id="PF01180"/>
    </source>
</evidence>
<dbReference type="GO" id="GO:0005737">
    <property type="term" value="C:cytoplasm"/>
    <property type="evidence" value="ECO:0007669"/>
    <property type="project" value="InterPro"/>
</dbReference>
<evidence type="ECO:0000256" key="8">
    <source>
        <dbReference type="ARBA" id="ARBA00023002"/>
    </source>
</evidence>
<feature type="binding site" evidence="11">
    <location>
        <begin position="257"/>
        <end position="258"/>
    </location>
    <ligand>
        <name>substrate</name>
    </ligand>
</feature>
<evidence type="ECO:0000256" key="11">
    <source>
        <dbReference type="HAMAP-Rule" id="MF_00225"/>
    </source>
</evidence>
<comment type="subcellular location">
    <subcellularLocation>
        <location evidence="11">Cell membrane</location>
        <topology evidence="11">Peripheral membrane protein</topology>
    </subcellularLocation>
    <subcellularLocation>
        <location evidence="2">Membrane</location>
    </subcellularLocation>
</comment>